<evidence type="ECO:0000313" key="6">
    <source>
        <dbReference type="Proteomes" id="UP000039021"/>
    </source>
</evidence>
<sequence>MPYELNGWLNFMAKYTVYRFFLPQNPPLVAEPVIVVLSSICSVAA</sequence>
<dbReference type="EMBL" id="CGCX01001107">
    <property type="protein sequence ID" value="CFR88815.1"/>
    <property type="molecule type" value="Genomic_DNA"/>
</dbReference>
<organism evidence="3 5">
    <name type="scientific">Mycobacterium tuberculosis</name>
    <dbReference type="NCBI Taxonomy" id="1773"/>
    <lineage>
        <taxon>Bacteria</taxon>
        <taxon>Bacillati</taxon>
        <taxon>Actinomycetota</taxon>
        <taxon>Actinomycetes</taxon>
        <taxon>Mycobacteriales</taxon>
        <taxon>Mycobacteriaceae</taxon>
        <taxon>Mycobacterium</taxon>
        <taxon>Mycobacterium tuberculosis complex</taxon>
    </lineage>
</organism>
<dbReference type="EMBL" id="CQQC01000139">
    <property type="protein sequence ID" value="CNU42845.1"/>
    <property type="molecule type" value="Genomic_DNA"/>
</dbReference>
<evidence type="ECO:0000313" key="4">
    <source>
        <dbReference type="EMBL" id="COX35084.1"/>
    </source>
</evidence>
<gene>
    <name evidence="1" type="ORF">ERS007657_02719</name>
    <name evidence="2" type="ORF">ERS007661_00655</name>
    <name evidence="3" type="ORF">ERS007703_00495</name>
    <name evidence="4" type="ORF">ERS007739_01134</name>
</gene>
<dbReference type="EMBL" id="CSBK01000397">
    <property type="protein sequence ID" value="COX35084.1"/>
    <property type="molecule type" value="Genomic_DNA"/>
</dbReference>
<evidence type="ECO:0000313" key="7">
    <source>
        <dbReference type="Proteomes" id="UP000039217"/>
    </source>
</evidence>
<proteinExistence type="predicted"/>
<accession>A0A0T9XCI2</accession>
<dbReference type="Proteomes" id="UP000038802">
    <property type="component" value="Unassembled WGS sequence"/>
</dbReference>
<evidence type="ECO:0000313" key="1">
    <source>
        <dbReference type="EMBL" id="CFR88815.1"/>
    </source>
</evidence>
<reference evidence="3" key="1">
    <citation type="submission" date="2015-03" db="EMBL/GenBank/DDBJ databases">
        <authorList>
            <person name="Murphy D."/>
        </authorList>
    </citation>
    <scope>NUCLEOTIDE SEQUENCE [LARGE SCALE GENOMIC DNA]</scope>
    <source>
        <strain evidence="3">K00500041</strain>
    </source>
</reference>
<evidence type="ECO:0000313" key="5">
    <source>
        <dbReference type="Proteomes" id="UP000038802"/>
    </source>
</evidence>
<reference evidence="4" key="2">
    <citation type="submission" date="2015-03" db="EMBL/GenBank/DDBJ databases">
        <authorList>
            <consortium name="Pathogen Informatics"/>
            <person name="Murphy D."/>
        </authorList>
    </citation>
    <scope>NUCLEOTIDE SEQUENCE</scope>
    <source>
        <strain evidence="4">N09902308</strain>
    </source>
</reference>
<evidence type="ECO:0000313" key="2">
    <source>
        <dbReference type="EMBL" id="CNU42845.1"/>
    </source>
</evidence>
<name>A0A0T9XCI2_MYCTX</name>
<protein>
    <submittedName>
        <fullName evidence="3">Uncharacterized protein</fullName>
    </submittedName>
</protein>
<dbReference type="AlphaFoldDB" id="A0A0T9XCI2"/>
<reference evidence="5 6" key="3">
    <citation type="submission" date="2015-03" db="EMBL/GenBank/DDBJ databases">
        <authorList>
            <consortium name="Pathogen Informatics"/>
        </authorList>
    </citation>
    <scope>NUCLEOTIDE SEQUENCE [LARGE SCALE GENOMIC DNA]</scope>
    <source>
        <strain evidence="1 8">C09601061</strain>
        <strain evidence="2 7">D00501624</strain>
        <strain evidence="5">K00500041</strain>
        <strain evidence="6">N09902308</strain>
    </source>
</reference>
<evidence type="ECO:0000313" key="8">
    <source>
        <dbReference type="Proteomes" id="UP000046680"/>
    </source>
</evidence>
<dbReference type="Proteomes" id="UP000039217">
    <property type="component" value="Unassembled WGS sequence"/>
</dbReference>
<dbReference type="EMBL" id="CSAE01000029">
    <property type="protein sequence ID" value="COV09084.1"/>
    <property type="molecule type" value="Genomic_DNA"/>
</dbReference>
<dbReference type="Proteomes" id="UP000046680">
    <property type="component" value="Unassembled WGS sequence"/>
</dbReference>
<evidence type="ECO:0000313" key="3">
    <source>
        <dbReference type="EMBL" id="COV09084.1"/>
    </source>
</evidence>
<dbReference type="Proteomes" id="UP000039021">
    <property type="component" value="Unassembled WGS sequence"/>
</dbReference>